<evidence type="ECO:0000256" key="7">
    <source>
        <dbReference type="ARBA" id="ARBA00025067"/>
    </source>
</evidence>
<keyword evidence="5 8" id="KW-0521">NADP</keyword>
<evidence type="ECO:0000256" key="6">
    <source>
        <dbReference type="ARBA" id="ARBA00023002"/>
    </source>
</evidence>
<dbReference type="STRING" id="1280847.SAMN04488036_10750"/>
<dbReference type="PANTHER" id="PTHR48069:SF3">
    <property type="entry name" value="DIHYDROFOLATE REDUCTASE"/>
    <property type="match status" value="1"/>
</dbReference>
<name>A0A1I4G1F2_9RHOB</name>
<dbReference type="GO" id="GO:0004146">
    <property type="term" value="F:dihydrofolate reductase activity"/>
    <property type="evidence" value="ECO:0007669"/>
    <property type="project" value="UniProtKB-EC"/>
</dbReference>
<protein>
    <recommendedName>
        <fullName evidence="3 8">Dihydrofolate reductase</fullName>
        <ecNumber evidence="3 8">1.5.1.3</ecNumber>
    </recommendedName>
</protein>
<dbReference type="AlphaFoldDB" id="A0A1I4G1F2"/>
<dbReference type="PROSITE" id="PS00075">
    <property type="entry name" value="DHFR_1"/>
    <property type="match status" value="1"/>
</dbReference>
<keyword evidence="12" id="KW-1185">Reference proteome</keyword>
<dbReference type="OrthoDB" id="9804315at2"/>
<dbReference type="UniPathway" id="UPA00077">
    <property type="reaction ID" value="UER00158"/>
</dbReference>
<dbReference type="EC" id="1.5.1.3" evidence="3 8"/>
<dbReference type="InterPro" id="IPR001796">
    <property type="entry name" value="DHFR_dom"/>
</dbReference>
<dbReference type="Pfam" id="PF00186">
    <property type="entry name" value="DHFR_1"/>
    <property type="match status" value="1"/>
</dbReference>
<evidence type="ECO:0000256" key="2">
    <source>
        <dbReference type="ARBA" id="ARBA00009539"/>
    </source>
</evidence>
<dbReference type="GO" id="GO:0046654">
    <property type="term" value="P:tetrahydrofolate biosynthetic process"/>
    <property type="evidence" value="ECO:0007669"/>
    <property type="project" value="UniProtKB-UniPathway"/>
</dbReference>
<dbReference type="CDD" id="cd00209">
    <property type="entry name" value="DHFR"/>
    <property type="match status" value="1"/>
</dbReference>
<dbReference type="SUPFAM" id="SSF53597">
    <property type="entry name" value="Dihydrofolate reductase-like"/>
    <property type="match status" value="1"/>
</dbReference>
<dbReference type="InterPro" id="IPR012259">
    <property type="entry name" value="DHFR"/>
</dbReference>
<dbReference type="InterPro" id="IPR024072">
    <property type="entry name" value="DHFR-like_dom_sf"/>
</dbReference>
<dbReference type="InterPro" id="IPR017925">
    <property type="entry name" value="DHFR_CS"/>
</dbReference>
<dbReference type="GO" id="GO:0006730">
    <property type="term" value="P:one-carbon metabolic process"/>
    <property type="evidence" value="ECO:0007669"/>
    <property type="project" value="UniProtKB-KW"/>
</dbReference>
<evidence type="ECO:0000256" key="1">
    <source>
        <dbReference type="ARBA" id="ARBA00004903"/>
    </source>
</evidence>
<evidence type="ECO:0000313" key="12">
    <source>
        <dbReference type="Proteomes" id="UP000198851"/>
    </source>
</evidence>
<dbReference type="PANTHER" id="PTHR48069">
    <property type="entry name" value="DIHYDROFOLATE REDUCTASE"/>
    <property type="match status" value="1"/>
</dbReference>
<dbReference type="PIRSF" id="PIRSF000194">
    <property type="entry name" value="DHFR"/>
    <property type="match status" value="1"/>
</dbReference>
<dbReference type="PROSITE" id="PS51330">
    <property type="entry name" value="DHFR_2"/>
    <property type="match status" value="1"/>
</dbReference>
<dbReference type="Gene3D" id="3.40.430.10">
    <property type="entry name" value="Dihydrofolate Reductase, subunit A"/>
    <property type="match status" value="1"/>
</dbReference>
<keyword evidence="4 8" id="KW-0554">One-carbon metabolism</keyword>
<dbReference type="GO" id="GO:0046655">
    <property type="term" value="P:folic acid metabolic process"/>
    <property type="evidence" value="ECO:0007669"/>
    <property type="project" value="TreeGrafter"/>
</dbReference>
<dbReference type="RefSeq" id="WP_093325068.1">
    <property type="nucleotide sequence ID" value="NZ_FOSZ01000007.1"/>
</dbReference>
<dbReference type="PRINTS" id="PR00070">
    <property type="entry name" value="DHFR"/>
</dbReference>
<evidence type="ECO:0000256" key="3">
    <source>
        <dbReference type="ARBA" id="ARBA00012856"/>
    </source>
</evidence>
<evidence type="ECO:0000256" key="9">
    <source>
        <dbReference type="RuleBase" id="RU004474"/>
    </source>
</evidence>
<evidence type="ECO:0000256" key="5">
    <source>
        <dbReference type="ARBA" id="ARBA00022857"/>
    </source>
</evidence>
<evidence type="ECO:0000256" key="4">
    <source>
        <dbReference type="ARBA" id="ARBA00022563"/>
    </source>
</evidence>
<proteinExistence type="inferred from homology"/>
<sequence>MITLVVGRAKNGAIGRDGDIPWFIPEDLATFQRETLGGAIVMGRHTWDSLPKKPLPRRFNIVVSSQSDAAEVVVESVDAAIARAREEGYDRIYGIGGAGIYREMMTLADRMLITDVDMVIEDADTFFPEFDPAQWVLHQERVLKEASPACMVREYLRKSGS</sequence>
<organism evidence="11 12">
    <name type="scientific">Shimia haliotis</name>
    <dbReference type="NCBI Taxonomy" id="1280847"/>
    <lineage>
        <taxon>Bacteria</taxon>
        <taxon>Pseudomonadati</taxon>
        <taxon>Pseudomonadota</taxon>
        <taxon>Alphaproteobacteria</taxon>
        <taxon>Rhodobacterales</taxon>
        <taxon>Roseobacteraceae</taxon>
    </lineage>
</organism>
<evidence type="ECO:0000256" key="8">
    <source>
        <dbReference type="PIRNR" id="PIRNR000194"/>
    </source>
</evidence>
<gene>
    <name evidence="11" type="ORF">SAMN04488036_10750</name>
</gene>
<dbReference type="GO" id="GO:0046452">
    <property type="term" value="P:dihydrofolate metabolic process"/>
    <property type="evidence" value="ECO:0007669"/>
    <property type="project" value="TreeGrafter"/>
</dbReference>
<accession>A0A1I4G1F2</accession>
<comment type="similarity">
    <text evidence="2 8 9">Belongs to the dihydrofolate reductase family.</text>
</comment>
<comment type="catalytic activity">
    <reaction evidence="8">
        <text>(6S)-5,6,7,8-tetrahydrofolate + NADP(+) = 7,8-dihydrofolate + NADPH + H(+)</text>
        <dbReference type="Rhea" id="RHEA:15009"/>
        <dbReference type="ChEBI" id="CHEBI:15378"/>
        <dbReference type="ChEBI" id="CHEBI:57451"/>
        <dbReference type="ChEBI" id="CHEBI:57453"/>
        <dbReference type="ChEBI" id="CHEBI:57783"/>
        <dbReference type="ChEBI" id="CHEBI:58349"/>
        <dbReference type="EC" id="1.5.1.3"/>
    </reaction>
</comment>
<dbReference type="Proteomes" id="UP000198851">
    <property type="component" value="Unassembled WGS sequence"/>
</dbReference>
<comment type="pathway">
    <text evidence="1 8">Cofactor biosynthesis; tetrahydrofolate biosynthesis; 5,6,7,8-tetrahydrofolate from 7,8-dihydrofolate: step 1/1.</text>
</comment>
<evidence type="ECO:0000259" key="10">
    <source>
        <dbReference type="PROSITE" id="PS51330"/>
    </source>
</evidence>
<keyword evidence="6 8" id="KW-0560">Oxidoreductase</keyword>
<evidence type="ECO:0000313" key="11">
    <source>
        <dbReference type="EMBL" id="SFL22821.1"/>
    </source>
</evidence>
<reference evidence="12" key="1">
    <citation type="submission" date="2016-10" db="EMBL/GenBank/DDBJ databases">
        <authorList>
            <person name="Varghese N."/>
            <person name="Submissions S."/>
        </authorList>
    </citation>
    <scope>NUCLEOTIDE SEQUENCE [LARGE SCALE GENOMIC DNA]</scope>
    <source>
        <strain evidence="12">DSM 28453</strain>
    </source>
</reference>
<dbReference type="GO" id="GO:0050661">
    <property type="term" value="F:NADP binding"/>
    <property type="evidence" value="ECO:0007669"/>
    <property type="project" value="InterPro"/>
</dbReference>
<feature type="domain" description="DHFR" evidence="10">
    <location>
        <begin position="1"/>
        <end position="157"/>
    </location>
</feature>
<comment type="function">
    <text evidence="7 8">Key enzyme in folate metabolism. Catalyzes an essential reaction for de novo glycine and purine synthesis, and for DNA precursor synthesis.</text>
</comment>
<dbReference type="EMBL" id="FOSZ01000007">
    <property type="protein sequence ID" value="SFL22821.1"/>
    <property type="molecule type" value="Genomic_DNA"/>
</dbReference>